<gene>
    <name evidence="2" type="ORF">CK203_110177</name>
</gene>
<accession>A0A438FHI2</accession>
<comment type="caution">
    <text evidence="2">The sequence shown here is derived from an EMBL/GenBank/DDBJ whole genome shotgun (WGS) entry which is preliminary data.</text>
</comment>
<reference evidence="2 3" key="1">
    <citation type="journal article" date="2018" name="PLoS Genet.">
        <title>Population sequencing reveals clonal diversity and ancestral inbreeding in the grapevine cultivar Chardonnay.</title>
        <authorList>
            <person name="Roach M.J."/>
            <person name="Johnson D.L."/>
            <person name="Bohlmann J."/>
            <person name="van Vuuren H.J."/>
            <person name="Jones S.J."/>
            <person name="Pretorius I.S."/>
            <person name="Schmidt S.A."/>
            <person name="Borneman A.R."/>
        </authorList>
    </citation>
    <scope>NUCLEOTIDE SEQUENCE [LARGE SCALE GENOMIC DNA]</scope>
    <source>
        <strain evidence="3">cv. Chardonnay</strain>
        <tissue evidence="2">Leaf</tissue>
    </source>
</reference>
<sequence>MQSKSSPCVFIKYSQTQSAYKCLNLKTHKIYTSRHVIFDEPNTPTLSSTKPKSQTTKSHNAPLFFNAQVTLVPSPTSSALLPASTTLEGVAAIDVSSSGNLVNLFSSYLLISSGNLGQAENSQNPNAQIISNPPVQCLHQMTTQSMNKIFKPKQLNSVSKHPLPKTIELTCVSQALSQPQWCDAMSSELTALMKHGTWDLVSIPLNYNPVGCKWVLESRENLMDQWIDSNPA</sequence>
<evidence type="ECO:0000313" key="2">
    <source>
        <dbReference type="EMBL" id="RVW59427.1"/>
    </source>
</evidence>
<organism evidence="2 3">
    <name type="scientific">Vitis vinifera</name>
    <name type="common">Grape</name>
    <dbReference type="NCBI Taxonomy" id="29760"/>
    <lineage>
        <taxon>Eukaryota</taxon>
        <taxon>Viridiplantae</taxon>
        <taxon>Streptophyta</taxon>
        <taxon>Embryophyta</taxon>
        <taxon>Tracheophyta</taxon>
        <taxon>Spermatophyta</taxon>
        <taxon>Magnoliopsida</taxon>
        <taxon>eudicotyledons</taxon>
        <taxon>Gunneridae</taxon>
        <taxon>Pentapetalae</taxon>
        <taxon>rosids</taxon>
        <taxon>Vitales</taxon>
        <taxon>Vitaceae</taxon>
        <taxon>Viteae</taxon>
        <taxon>Vitis</taxon>
    </lineage>
</organism>
<dbReference type="Pfam" id="PF25597">
    <property type="entry name" value="SH3_retrovirus"/>
    <property type="match status" value="1"/>
</dbReference>
<name>A0A438FHI2_VITVI</name>
<dbReference type="Proteomes" id="UP000288805">
    <property type="component" value="Unassembled WGS sequence"/>
</dbReference>
<dbReference type="InterPro" id="IPR057670">
    <property type="entry name" value="SH3_retrovirus"/>
</dbReference>
<dbReference type="AlphaFoldDB" id="A0A438FHI2"/>
<evidence type="ECO:0000313" key="3">
    <source>
        <dbReference type="Proteomes" id="UP000288805"/>
    </source>
</evidence>
<dbReference type="EMBL" id="QGNW01000892">
    <property type="protein sequence ID" value="RVW59427.1"/>
    <property type="molecule type" value="Genomic_DNA"/>
</dbReference>
<protein>
    <recommendedName>
        <fullName evidence="1">Retroviral polymerase SH3-like domain-containing protein</fullName>
    </recommendedName>
</protein>
<proteinExistence type="predicted"/>
<feature type="domain" description="Retroviral polymerase SH3-like" evidence="1">
    <location>
        <begin position="2"/>
        <end position="46"/>
    </location>
</feature>
<evidence type="ECO:0000259" key="1">
    <source>
        <dbReference type="Pfam" id="PF25597"/>
    </source>
</evidence>